<protein>
    <submittedName>
        <fullName evidence="2">Uncharacterized protein</fullName>
    </submittedName>
</protein>
<sequence length="303" mass="33132">MPITGMAPLSVASSPLEDIPEHAPSILEVYHGQKPRTFDVSHPQIDRTLPPDTLPPVSEKLRKKLTDQSAFIDLADLLPANRELYQSVFTRKSGENDPRRKTISTYLRWSRAYYVFASHRSAYFPALWQPLWDYMDIISVMAERVPSFQQCVVYDTKFRMFASSRPSDSESGLPVINPLSKNPCPAYLSLIAWVLPVISPANHSASNAVTNSTSLATRPVPSASSHPASSPFAGAPPTAQRSVITSTTDTVVSPVAGTSTSVSTVTRQPIDVSIIPNLDPPSPLPTVEIPMAVKTPFNADMFE</sequence>
<evidence type="ECO:0000313" key="2">
    <source>
        <dbReference type="EMBL" id="OWA53441.1"/>
    </source>
</evidence>
<accession>A0A9X6NMZ7</accession>
<gene>
    <name evidence="2" type="ORF">BV898_17869</name>
</gene>
<feature type="compositionally biased region" description="Low complexity" evidence="1">
    <location>
        <begin position="221"/>
        <end position="241"/>
    </location>
</feature>
<keyword evidence="3" id="KW-1185">Reference proteome</keyword>
<dbReference type="Proteomes" id="UP000192578">
    <property type="component" value="Unassembled WGS sequence"/>
</dbReference>
<comment type="caution">
    <text evidence="2">The sequence shown here is derived from an EMBL/GenBank/DDBJ whole genome shotgun (WGS) entry which is preliminary data.</text>
</comment>
<dbReference type="EMBL" id="MTYJ01000321">
    <property type="protein sequence ID" value="OWA53441.1"/>
    <property type="molecule type" value="Genomic_DNA"/>
</dbReference>
<dbReference type="AlphaFoldDB" id="A0A9X6NMZ7"/>
<dbReference type="OrthoDB" id="10663452at2759"/>
<feature type="region of interest" description="Disordered" evidence="1">
    <location>
        <begin position="215"/>
        <end position="241"/>
    </location>
</feature>
<proteinExistence type="predicted"/>
<organism evidence="2 3">
    <name type="scientific">Hypsibius exemplaris</name>
    <name type="common">Freshwater tardigrade</name>
    <dbReference type="NCBI Taxonomy" id="2072580"/>
    <lineage>
        <taxon>Eukaryota</taxon>
        <taxon>Metazoa</taxon>
        <taxon>Ecdysozoa</taxon>
        <taxon>Tardigrada</taxon>
        <taxon>Eutardigrada</taxon>
        <taxon>Parachela</taxon>
        <taxon>Hypsibioidea</taxon>
        <taxon>Hypsibiidae</taxon>
        <taxon>Hypsibius</taxon>
    </lineage>
</organism>
<name>A0A9X6NMZ7_HYPEX</name>
<evidence type="ECO:0000313" key="3">
    <source>
        <dbReference type="Proteomes" id="UP000192578"/>
    </source>
</evidence>
<evidence type="ECO:0000256" key="1">
    <source>
        <dbReference type="SAM" id="MobiDB-lite"/>
    </source>
</evidence>
<reference evidence="3" key="1">
    <citation type="submission" date="2017-01" db="EMBL/GenBank/DDBJ databases">
        <title>Comparative genomics of anhydrobiosis in the tardigrade Hypsibius dujardini.</title>
        <authorList>
            <person name="Yoshida Y."/>
            <person name="Koutsovoulos G."/>
            <person name="Laetsch D."/>
            <person name="Stevens L."/>
            <person name="Kumar S."/>
            <person name="Horikawa D."/>
            <person name="Ishino K."/>
            <person name="Komine S."/>
            <person name="Tomita M."/>
            <person name="Blaxter M."/>
            <person name="Arakawa K."/>
        </authorList>
    </citation>
    <scope>NUCLEOTIDE SEQUENCE [LARGE SCALE GENOMIC DNA]</scope>
    <source>
        <strain evidence="3">Z151</strain>
    </source>
</reference>